<gene>
    <name evidence="1" type="ORF">Pc20g06870</name>
    <name evidence="1" type="ORF">PCH_Pc20g06870</name>
</gene>
<proteinExistence type="predicted"/>
<dbReference type="VEuPathDB" id="FungiDB:PCH_Pc20g06870"/>
<evidence type="ECO:0000313" key="1">
    <source>
        <dbReference type="EMBL" id="CAP86016.1"/>
    </source>
</evidence>
<keyword evidence="2" id="KW-1185">Reference proteome</keyword>
<sequence length="141" mass="15616">MSVSLDCGLLRKTKVYPSVCLNNIPHSLWGDWGLWEVAHALLELSSIPGRVPARFALRPCECGGQWYGPSSFSSPHAGGVHSLLNELASRYINNGRCQWWIEMLHKHAKAPVEADGQKSRPYIGSGCHNTVNNRTLKIPLV</sequence>
<dbReference type="EMBL" id="AM920435">
    <property type="protein sequence ID" value="CAP86016.1"/>
    <property type="molecule type" value="Genomic_DNA"/>
</dbReference>
<dbReference type="Proteomes" id="UP000000724">
    <property type="component" value="Contig Pc00c20"/>
</dbReference>
<reference evidence="1 2" key="1">
    <citation type="journal article" date="2008" name="Nat. Biotechnol.">
        <title>Genome sequencing and analysis of the filamentous fungus Penicillium chrysogenum.</title>
        <authorList>
            <person name="van den Berg M.A."/>
            <person name="Albang R."/>
            <person name="Albermann K."/>
            <person name="Badger J.H."/>
            <person name="Daran J.-M."/>
            <person name="Driessen A.J.M."/>
            <person name="Garcia-Estrada C."/>
            <person name="Fedorova N.D."/>
            <person name="Harris D.M."/>
            <person name="Heijne W.H.M."/>
            <person name="Joardar V.S."/>
            <person name="Kiel J.A.K.W."/>
            <person name="Kovalchuk A."/>
            <person name="Martin J.F."/>
            <person name="Nierman W.C."/>
            <person name="Nijland J.G."/>
            <person name="Pronk J.T."/>
            <person name="Roubos J.A."/>
            <person name="van der Klei I.J."/>
            <person name="van Peij N.N.M.E."/>
            <person name="Veenhuis M."/>
            <person name="von Doehren H."/>
            <person name="Wagner C."/>
            <person name="Wortman J.R."/>
            <person name="Bovenberg R.A.L."/>
        </authorList>
    </citation>
    <scope>NUCLEOTIDE SEQUENCE [LARGE SCALE GENOMIC DNA]</scope>
    <source>
        <strain evidence="2">ATCC 28089 / DSM 1075 / NRRL 1951 / Wisconsin 54-1255</strain>
    </source>
</reference>
<dbReference type="AlphaFoldDB" id="B6HDB2"/>
<evidence type="ECO:0000313" key="2">
    <source>
        <dbReference type="Proteomes" id="UP000000724"/>
    </source>
</evidence>
<name>B6HDB2_PENRW</name>
<accession>B6HDB2</accession>
<organism evidence="1 2">
    <name type="scientific">Penicillium rubens (strain ATCC 28089 / DSM 1075 / NRRL 1951 / Wisconsin 54-1255)</name>
    <name type="common">Penicillium chrysogenum</name>
    <dbReference type="NCBI Taxonomy" id="500485"/>
    <lineage>
        <taxon>Eukaryota</taxon>
        <taxon>Fungi</taxon>
        <taxon>Dikarya</taxon>
        <taxon>Ascomycota</taxon>
        <taxon>Pezizomycotina</taxon>
        <taxon>Eurotiomycetes</taxon>
        <taxon>Eurotiomycetidae</taxon>
        <taxon>Eurotiales</taxon>
        <taxon>Aspergillaceae</taxon>
        <taxon>Penicillium</taxon>
        <taxon>Penicillium chrysogenum species complex</taxon>
    </lineage>
</organism>
<dbReference type="HOGENOM" id="CLU_1825916_0_0_1"/>
<protein>
    <submittedName>
        <fullName evidence="1">Uncharacterized protein</fullName>
    </submittedName>
</protein>